<feature type="domain" description="ArnT-like N-terminal" evidence="10">
    <location>
        <begin position="32"/>
        <end position="236"/>
    </location>
</feature>
<evidence type="ECO:0000256" key="6">
    <source>
        <dbReference type="ARBA" id="ARBA00022989"/>
    </source>
</evidence>
<keyword evidence="2" id="KW-1003">Cell membrane</keyword>
<feature type="transmembrane region" description="Helical" evidence="8">
    <location>
        <begin position="206"/>
        <end position="224"/>
    </location>
</feature>
<dbReference type="Pfam" id="PF02366">
    <property type="entry name" value="PMT"/>
    <property type="match status" value="1"/>
</dbReference>
<organism evidence="11 12">
    <name type="scientific">Bordetella genomosp. 13</name>
    <dbReference type="NCBI Taxonomy" id="463040"/>
    <lineage>
        <taxon>Bacteria</taxon>
        <taxon>Pseudomonadati</taxon>
        <taxon>Pseudomonadota</taxon>
        <taxon>Betaproteobacteria</taxon>
        <taxon>Burkholderiales</taxon>
        <taxon>Alcaligenaceae</taxon>
        <taxon>Bordetella</taxon>
    </lineage>
</organism>
<evidence type="ECO:0000313" key="12">
    <source>
        <dbReference type="Proteomes" id="UP000194161"/>
    </source>
</evidence>
<dbReference type="GO" id="GO:0000030">
    <property type="term" value="F:mannosyltransferase activity"/>
    <property type="evidence" value="ECO:0007669"/>
    <property type="project" value="InterPro"/>
</dbReference>
<dbReference type="InterPro" id="IPR050297">
    <property type="entry name" value="LipidA_mod_glycosyltrf_83"/>
</dbReference>
<dbReference type="PANTHER" id="PTHR33908">
    <property type="entry name" value="MANNOSYLTRANSFERASE YKCB-RELATED"/>
    <property type="match status" value="1"/>
</dbReference>
<evidence type="ECO:0000256" key="4">
    <source>
        <dbReference type="ARBA" id="ARBA00022679"/>
    </source>
</evidence>
<dbReference type="GO" id="GO:0009103">
    <property type="term" value="P:lipopolysaccharide biosynthetic process"/>
    <property type="evidence" value="ECO:0007669"/>
    <property type="project" value="UniProtKB-ARBA"/>
</dbReference>
<evidence type="ECO:0000259" key="10">
    <source>
        <dbReference type="Pfam" id="PF02366"/>
    </source>
</evidence>
<gene>
    <name evidence="11" type="ORF">CAL15_13040</name>
</gene>
<feature type="signal peptide" evidence="9">
    <location>
        <begin position="1"/>
        <end position="24"/>
    </location>
</feature>
<accession>A0A1W6ZCV9</accession>
<keyword evidence="7 8" id="KW-0472">Membrane</keyword>
<keyword evidence="4 11" id="KW-0808">Transferase</keyword>
<dbReference type="GO" id="GO:0006493">
    <property type="term" value="P:protein O-linked glycosylation"/>
    <property type="evidence" value="ECO:0007669"/>
    <property type="project" value="InterPro"/>
</dbReference>
<name>A0A1W6ZCV9_9BORD</name>
<evidence type="ECO:0000313" key="11">
    <source>
        <dbReference type="EMBL" id="ARP95228.1"/>
    </source>
</evidence>
<comment type="subcellular location">
    <subcellularLocation>
        <location evidence="1">Cell membrane</location>
        <topology evidence="1">Multi-pass membrane protein</topology>
    </subcellularLocation>
</comment>
<dbReference type="STRING" id="463040.CAL15_13040"/>
<sequence>MRISGKTFWLLLGAAAAARLFAMAVMPLADTSEPRYAEVARLMEQTNDWITPWFEPGVPFWGKPPLAFWLQALSMRIFGIGEFAVRLPGFIAMAGLLSMLYVRARHMYGVPAARWSCLILATMLLPLVNAGAVLTDPFLAFAVTLSMLSFVAAQQGGPWYRGLGFFVGLALGMLAKGPLAVVLILGVCMGWMLWQRSWRAPMRSLPWARGMTLALVLTVPWYVAAEIKTPGFLHYFIIGEHVLRFIDSGWEGDRYGTAHARPLGAIWIDWIGAAAPWSLVILVGGVAAAVKPASMRAIRTRLSDARLRLLLLWALAPQVLFTLSGNILWTYVLPGLPAVALLLGIWLAGWQPSRWYYGTAWLLRAAAMLVPAAALALGVRAWGDPQHLKTEKGLVDAAQAVMRSGDVLYYVETRPFSARFYSSGQAQWLPWDTNDLRQQCQSGRVLAAVPRDRSWPALDGQGTSKRVLYLSRRFALYEISGCGPAR</sequence>
<dbReference type="PANTHER" id="PTHR33908:SF3">
    <property type="entry name" value="UNDECAPRENYL PHOSPHATE-ALPHA-4-AMINO-4-DEOXY-L-ARABINOSE ARABINOSYL TRANSFERASE"/>
    <property type="match status" value="1"/>
</dbReference>
<keyword evidence="3 11" id="KW-0328">Glycosyltransferase</keyword>
<dbReference type="KEGG" id="bgm:CAL15_13040"/>
<dbReference type="RefSeq" id="WP_086078993.1">
    <property type="nucleotide sequence ID" value="NZ_CP021111.1"/>
</dbReference>
<proteinExistence type="predicted"/>
<dbReference type="GO" id="GO:0010041">
    <property type="term" value="P:response to iron(III) ion"/>
    <property type="evidence" value="ECO:0007669"/>
    <property type="project" value="TreeGrafter"/>
</dbReference>
<dbReference type="GO" id="GO:0016763">
    <property type="term" value="F:pentosyltransferase activity"/>
    <property type="evidence" value="ECO:0007669"/>
    <property type="project" value="TreeGrafter"/>
</dbReference>
<evidence type="ECO:0000256" key="1">
    <source>
        <dbReference type="ARBA" id="ARBA00004651"/>
    </source>
</evidence>
<feature type="chain" id="PRO_5010874358" evidence="9">
    <location>
        <begin position="25"/>
        <end position="486"/>
    </location>
</feature>
<evidence type="ECO:0000256" key="2">
    <source>
        <dbReference type="ARBA" id="ARBA00022475"/>
    </source>
</evidence>
<feature type="transmembrane region" description="Helical" evidence="8">
    <location>
        <begin position="115"/>
        <end position="143"/>
    </location>
</feature>
<evidence type="ECO:0000256" key="7">
    <source>
        <dbReference type="ARBA" id="ARBA00023136"/>
    </source>
</evidence>
<dbReference type="InterPro" id="IPR003342">
    <property type="entry name" value="ArnT-like_N"/>
</dbReference>
<evidence type="ECO:0000256" key="5">
    <source>
        <dbReference type="ARBA" id="ARBA00022692"/>
    </source>
</evidence>
<keyword evidence="6 8" id="KW-1133">Transmembrane helix</keyword>
<feature type="transmembrane region" description="Helical" evidence="8">
    <location>
        <begin position="163"/>
        <end position="194"/>
    </location>
</feature>
<feature type="transmembrane region" description="Helical" evidence="8">
    <location>
        <begin position="270"/>
        <end position="293"/>
    </location>
</feature>
<protein>
    <submittedName>
        <fullName evidence="11">Dolichyl-phosphate-mannose--protein mannosyltransferase</fullName>
    </submittedName>
</protein>
<reference evidence="11 12" key="1">
    <citation type="submission" date="2017-05" db="EMBL/GenBank/DDBJ databases">
        <title>Complete and WGS of Bordetella genogroups.</title>
        <authorList>
            <person name="Spilker T."/>
            <person name="LiPuma J."/>
        </authorList>
    </citation>
    <scope>NUCLEOTIDE SEQUENCE [LARGE SCALE GENOMIC DNA]</scope>
    <source>
        <strain evidence="11 12">AU7206</strain>
    </source>
</reference>
<evidence type="ECO:0000256" key="9">
    <source>
        <dbReference type="SAM" id="SignalP"/>
    </source>
</evidence>
<evidence type="ECO:0000256" key="3">
    <source>
        <dbReference type="ARBA" id="ARBA00022676"/>
    </source>
</evidence>
<keyword evidence="9" id="KW-0732">Signal</keyword>
<keyword evidence="5 8" id="KW-0812">Transmembrane</keyword>
<feature type="transmembrane region" description="Helical" evidence="8">
    <location>
        <begin position="305"/>
        <end position="323"/>
    </location>
</feature>
<evidence type="ECO:0000256" key="8">
    <source>
        <dbReference type="SAM" id="Phobius"/>
    </source>
</evidence>
<dbReference type="GO" id="GO:0005886">
    <property type="term" value="C:plasma membrane"/>
    <property type="evidence" value="ECO:0007669"/>
    <property type="project" value="UniProtKB-SubCell"/>
</dbReference>
<feature type="transmembrane region" description="Helical" evidence="8">
    <location>
        <begin position="83"/>
        <end position="103"/>
    </location>
</feature>
<dbReference type="EMBL" id="CP021111">
    <property type="protein sequence ID" value="ARP95228.1"/>
    <property type="molecule type" value="Genomic_DNA"/>
</dbReference>
<dbReference type="OrthoDB" id="9775035at2"/>
<feature type="transmembrane region" description="Helical" evidence="8">
    <location>
        <begin position="361"/>
        <end position="382"/>
    </location>
</feature>
<dbReference type="AlphaFoldDB" id="A0A1W6ZCV9"/>
<dbReference type="Proteomes" id="UP000194161">
    <property type="component" value="Chromosome"/>
</dbReference>
<keyword evidence="12" id="KW-1185">Reference proteome</keyword>